<sequence>MVQQDAPIIEKDMITASNNVTENSQIPVLSQNQSDHARLSSELSFKAPTSPPSSSPITTTGNLPSSSVSNENDDNGNGEDLNRTLSIVAIDEDDLPAISAKPLSRLKLFFIAFTVTFTMCMSAAGSQALNIGLPQIQKDLKMTDSDLQWIASAYSLTNGCFLLLSGRLADIHGRKLVFMTGVLWYAIWTLIGGFMKNGAGLVVARALAGCGAAMSTPSAVGIIAMNFTGKARSTAFACFSAGAPVGGALGLIVGGCFVSYVKNTWRGALFLLAGLAFLICACAFFTIPSDMPHSDDRRVDWIGAALVTVGLILLQFTISAGETAPQGWKTPYIIALLIIGVLLVVAFFFWERHVINATSRPPLMRLQLWTRAKGRLASVYFIGFVAWMGFTSLFYHATLYYQQVQETGPIGAMLRFLPTSVSGITCNVIVAFLISKVPTQWLVCVGLIATGLGNVCFAISWEDTNYWRLPFNGMWLSVMGADFLMATGLIFVAALSLPDEHSVAGALFQTLIQLGGSFGLAITTVISDVQFQKAISANESYKESLLEGYHAAFWLGAATSFLALFIALIALRGMGTIGKGVAPKNKSESSTKSKHTNKGEKVDPEPDQGQEGGDGKHLNDKISKDKEQV</sequence>
<feature type="transmembrane region" description="Helical" evidence="7">
    <location>
        <begin position="376"/>
        <end position="396"/>
    </location>
</feature>
<dbReference type="PROSITE" id="PS50850">
    <property type="entry name" value="MFS"/>
    <property type="match status" value="1"/>
</dbReference>
<feature type="transmembrane region" description="Helical" evidence="7">
    <location>
        <begin position="299"/>
        <end position="320"/>
    </location>
</feature>
<feature type="transmembrane region" description="Helical" evidence="7">
    <location>
        <begin position="441"/>
        <end position="461"/>
    </location>
</feature>
<dbReference type="InterPro" id="IPR036259">
    <property type="entry name" value="MFS_trans_sf"/>
</dbReference>
<feature type="domain" description="Major facilitator superfamily (MFS) profile" evidence="8">
    <location>
        <begin position="111"/>
        <end position="575"/>
    </location>
</feature>
<feature type="transmembrane region" description="Helical" evidence="7">
    <location>
        <begin position="416"/>
        <end position="434"/>
    </location>
</feature>
<feature type="transmembrane region" description="Helical" evidence="7">
    <location>
        <begin position="236"/>
        <end position="261"/>
    </location>
</feature>
<dbReference type="EMBL" id="CP144103">
    <property type="protein sequence ID" value="WWC90107.1"/>
    <property type="molecule type" value="Genomic_DNA"/>
</dbReference>
<comment type="subcellular location">
    <subcellularLocation>
        <location evidence="1">Membrane</location>
        <topology evidence="1">Multi-pass membrane protein</topology>
    </subcellularLocation>
</comment>
<evidence type="ECO:0000256" key="7">
    <source>
        <dbReference type="SAM" id="Phobius"/>
    </source>
</evidence>
<dbReference type="PANTHER" id="PTHR42718">
    <property type="entry name" value="MAJOR FACILITATOR SUPERFAMILY MULTIDRUG TRANSPORTER MFSC"/>
    <property type="match status" value="1"/>
</dbReference>
<feature type="transmembrane region" description="Helical" evidence="7">
    <location>
        <begin position="507"/>
        <end position="531"/>
    </location>
</feature>
<reference evidence="9 10" key="1">
    <citation type="submission" date="2024-01" db="EMBL/GenBank/DDBJ databases">
        <title>Comparative genomics of Cryptococcus and Kwoniella reveals pathogenesis evolution and contrasting modes of karyotype evolution via chromosome fusion or intercentromeric recombination.</title>
        <authorList>
            <person name="Coelho M.A."/>
            <person name="David-Palma M."/>
            <person name="Shea T."/>
            <person name="Bowers K."/>
            <person name="McGinley-Smith S."/>
            <person name="Mohammad A.W."/>
            <person name="Gnirke A."/>
            <person name="Yurkov A.M."/>
            <person name="Nowrousian M."/>
            <person name="Sun S."/>
            <person name="Cuomo C.A."/>
            <person name="Heitman J."/>
        </authorList>
    </citation>
    <scope>NUCLEOTIDE SEQUENCE [LARGE SCALE GENOMIC DNA]</scope>
    <source>
        <strain evidence="9 10">CBS 6074</strain>
    </source>
</reference>
<feature type="region of interest" description="Disordered" evidence="6">
    <location>
        <begin position="581"/>
        <end position="629"/>
    </location>
</feature>
<name>A0AAX4JXR0_9TREE</name>
<feature type="transmembrane region" description="Helical" evidence="7">
    <location>
        <begin position="201"/>
        <end position="224"/>
    </location>
</feature>
<evidence type="ECO:0000256" key="2">
    <source>
        <dbReference type="ARBA" id="ARBA00022448"/>
    </source>
</evidence>
<keyword evidence="5 7" id="KW-0472">Membrane</keyword>
<feature type="transmembrane region" description="Helical" evidence="7">
    <location>
        <begin position="332"/>
        <end position="355"/>
    </location>
</feature>
<dbReference type="Gene3D" id="1.20.1250.20">
    <property type="entry name" value="MFS general substrate transporter like domains"/>
    <property type="match status" value="2"/>
</dbReference>
<proteinExistence type="predicted"/>
<feature type="transmembrane region" description="Helical" evidence="7">
    <location>
        <begin position="176"/>
        <end position="195"/>
    </location>
</feature>
<evidence type="ECO:0000313" key="9">
    <source>
        <dbReference type="EMBL" id="WWC90107.1"/>
    </source>
</evidence>
<evidence type="ECO:0000256" key="5">
    <source>
        <dbReference type="ARBA" id="ARBA00023136"/>
    </source>
</evidence>
<dbReference type="Proteomes" id="UP001355207">
    <property type="component" value="Chromosome 6"/>
</dbReference>
<gene>
    <name evidence="9" type="ORF">L201_005040</name>
</gene>
<evidence type="ECO:0000256" key="3">
    <source>
        <dbReference type="ARBA" id="ARBA00022692"/>
    </source>
</evidence>
<feature type="transmembrane region" description="Helical" evidence="7">
    <location>
        <begin position="473"/>
        <end position="495"/>
    </location>
</feature>
<evidence type="ECO:0000256" key="4">
    <source>
        <dbReference type="ARBA" id="ARBA00022989"/>
    </source>
</evidence>
<evidence type="ECO:0000256" key="1">
    <source>
        <dbReference type="ARBA" id="ARBA00004141"/>
    </source>
</evidence>
<feature type="compositionally biased region" description="Basic and acidic residues" evidence="6">
    <location>
        <begin position="613"/>
        <end position="629"/>
    </location>
</feature>
<feature type="transmembrane region" description="Helical" evidence="7">
    <location>
        <begin position="149"/>
        <end position="169"/>
    </location>
</feature>
<keyword evidence="10" id="KW-1185">Reference proteome</keyword>
<dbReference type="PANTHER" id="PTHR42718:SF9">
    <property type="entry name" value="MAJOR FACILITATOR SUPERFAMILY MULTIDRUG TRANSPORTER MFSC"/>
    <property type="match status" value="1"/>
</dbReference>
<dbReference type="RefSeq" id="XP_066076870.1">
    <property type="nucleotide sequence ID" value="XM_066220773.1"/>
</dbReference>
<feature type="transmembrane region" description="Helical" evidence="7">
    <location>
        <begin position="267"/>
        <end position="287"/>
    </location>
</feature>
<feature type="compositionally biased region" description="Basic and acidic residues" evidence="6">
    <location>
        <begin position="585"/>
        <end position="604"/>
    </location>
</feature>
<dbReference type="GO" id="GO:0016020">
    <property type="term" value="C:membrane"/>
    <property type="evidence" value="ECO:0007669"/>
    <property type="project" value="UniProtKB-SubCell"/>
</dbReference>
<dbReference type="InterPro" id="IPR011701">
    <property type="entry name" value="MFS"/>
</dbReference>
<feature type="compositionally biased region" description="Polar residues" evidence="6">
    <location>
        <begin position="16"/>
        <end position="34"/>
    </location>
</feature>
<dbReference type="AlphaFoldDB" id="A0AAX4JXR0"/>
<keyword evidence="2" id="KW-0813">Transport</keyword>
<organism evidence="9 10">
    <name type="scientific">Kwoniella dendrophila CBS 6074</name>
    <dbReference type="NCBI Taxonomy" id="1295534"/>
    <lineage>
        <taxon>Eukaryota</taxon>
        <taxon>Fungi</taxon>
        <taxon>Dikarya</taxon>
        <taxon>Basidiomycota</taxon>
        <taxon>Agaricomycotina</taxon>
        <taxon>Tremellomycetes</taxon>
        <taxon>Tremellales</taxon>
        <taxon>Cryptococcaceae</taxon>
        <taxon>Kwoniella</taxon>
    </lineage>
</organism>
<evidence type="ECO:0000256" key="6">
    <source>
        <dbReference type="SAM" id="MobiDB-lite"/>
    </source>
</evidence>
<feature type="transmembrane region" description="Helical" evidence="7">
    <location>
        <begin position="551"/>
        <end position="571"/>
    </location>
</feature>
<feature type="compositionally biased region" description="Low complexity" evidence="6">
    <location>
        <begin position="55"/>
        <end position="70"/>
    </location>
</feature>
<dbReference type="GO" id="GO:0022857">
    <property type="term" value="F:transmembrane transporter activity"/>
    <property type="evidence" value="ECO:0007669"/>
    <property type="project" value="InterPro"/>
</dbReference>
<dbReference type="GeneID" id="91095710"/>
<keyword evidence="3 7" id="KW-0812">Transmembrane</keyword>
<dbReference type="InterPro" id="IPR020846">
    <property type="entry name" value="MFS_dom"/>
</dbReference>
<accession>A0AAX4JXR0</accession>
<evidence type="ECO:0000313" key="10">
    <source>
        <dbReference type="Proteomes" id="UP001355207"/>
    </source>
</evidence>
<dbReference type="SUPFAM" id="SSF103473">
    <property type="entry name" value="MFS general substrate transporter"/>
    <property type="match status" value="2"/>
</dbReference>
<evidence type="ECO:0000259" key="8">
    <source>
        <dbReference type="PROSITE" id="PS50850"/>
    </source>
</evidence>
<keyword evidence="4 7" id="KW-1133">Transmembrane helix</keyword>
<dbReference type="Pfam" id="PF07690">
    <property type="entry name" value="MFS_1"/>
    <property type="match status" value="1"/>
</dbReference>
<feature type="region of interest" description="Disordered" evidence="6">
    <location>
        <begin position="16"/>
        <end position="80"/>
    </location>
</feature>
<protein>
    <recommendedName>
        <fullName evidence="8">Major facilitator superfamily (MFS) profile domain-containing protein</fullName>
    </recommendedName>
</protein>
<feature type="transmembrane region" description="Helical" evidence="7">
    <location>
        <begin position="108"/>
        <end position="129"/>
    </location>
</feature>